<dbReference type="Proteomes" id="UP001145114">
    <property type="component" value="Unassembled WGS sequence"/>
</dbReference>
<accession>A0ACC1HQS8</accession>
<evidence type="ECO:0000313" key="1">
    <source>
        <dbReference type="EMBL" id="KAJ1678920.1"/>
    </source>
</evidence>
<gene>
    <name evidence="1" type="primary">mrpl8</name>
    <name evidence="1" type="ORF">EV182_003082</name>
</gene>
<proteinExistence type="predicted"/>
<evidence type="ECO:0000313" key="2">
    <source>
        <dbReference type="Proteomes" id="UP001145114"/>
    </source>
</evidence>
<comment type="caution">
    <text evidence="1">The sequence shown here is derived from an EMBL/GenBank/DDBJ whole genome shotgun (WGS) entry which is preliminary data.</text>
</comment>
<keyword evidence="1" id="KW-0687">Ribonucleoprotein</keyword>
<organism evidence="1 2">
    <name type="scientific">Spiromyces aspiralis</name>
    <dbReference type="NCBI Taxonomy" id="68401"/>
    <lineage>
        <taxon>Eukaryota</taxon>
        <taxon>Fungi</taxon>
        <taxon>Fungi incertae sedis</taxon>
        <taxon>Zoopagomycota</taxon>
        <taxon>Kickxellomycotina</taxon>
        <taxon>Kickxellomycetes</taxon>
        <taxon>Kickxellales</taxon>
        <taxon>Kickxellaceae</taxon>
        <taxon>Spiromyces</taxon>
    </lineage>
</organism>
<keyword evidence="2" id="KW-1185">Reference proteome</keyword>
<reference evidence="1" key="1">
    <citation type="submission" date="2022-06" db="EMBL/GenBank/DDBJ databases">
        <title>Phylogenomic reconstructions and comparative analyses of Kickxellomycotina fungi.</title>
        <authorList>
            <person name="Reynolds N.K."/>
            <person name="Stajich J.E."/>
            <person name="Barry K."/>
            <person name="Grigoriev I.V."/>
            <person name="Crous P."/>
            <person name="Smith M.E."/>
        </authorList>
    </citation>
    <scope>NUCLEOTIDE SEQUENCE</scope>
    <source>
        <strain evidence="1">RSA 2271</strain>
    </source>
</reference>
<dbReference type="EMBL" id="JAMZIH010000743">
    <property type="protein sequence ID" value="KAJ1678920.1"/>
    <property type="molecule type" value="Genomic_DNA"/>
</dbReference>
<sequence length="248" mass="28636">MYHGKRMRRLNLTSAHRRALLRNLTSALIKHERIETTLPKAKEVRRTIERMITLGKRGDLHARQMAEAFVFEPKITVPKLFGLLAERYASRQGGYTRIIKSGFRKGDHAPRAIIELINDKEPIRELGFSCIVRSLAHEQLKNNVKIVDTILNAAQAPLSEAVVSNKAGPLEKRDYKKLLHQRDIEKKKAKLVQKRLEQSGMSAEGLQNLVDNDAQHLQMLLERRKDKKLIHFMKKVWPDKDIPEFATR</sequence>
<protein>
    <submittedName>
        <fullName evidence="1">54S ribosomal protein L8, mitochondrial</fullName>
    </submittedName>
</protein>
<name>A0ACC1HQS8_9FUNG</name>
<keyword evidence="1" id="KW-0689">Ribosomal protein</keyword>